<evidence type="ECO:0000313" key="4">
    <source>
        <dbReference type="Proteomes" id="UP000719412"/>
    </source>
</evidence>
<feature type="domain" description="DUF7041" evidence="2">
    <location>
        <begin position="1039"/>
        <end position="1123"/>
    </location>
</feature>
<evidence type="ECO:0000259" key="2">
    <source>
        <dbReference type="Pfam" id="PF23055"/>
    </source>
</evidence>
<proteinExistence type="predicted"/>
<keyword evidence="4" id="KW-1185">Reference proteome</keyword>
<dbReference type="PANTHER" id="PTHR33327:SF3">
    <property type="entry name" value="RNA-DIRECTED DNA POLYMERASE"/>
    <property type="match status" value="1"/>
</dbReference>
<dbReference type="Proteomes" id="UP000719412">
    <property type="component" value="Unassembled WGS sequence"/>
</dbReference>
<dbReference type="Pfam" id="PF23055">
    <property type="entry name" value="DUF7041"/>
    <property type="match status" value="1"/>
</dbReference>
<dbReference type="Gene3D" id="1.10.10.1450">
    <property type="match status" value="1"/>
</dbReference>
<dbReference type="EMBL" id="JABDTM020024603">
    <property type="protein sequence ID" value="KAH0814123.1"/>
    <property type="molecule type" value="Genomic_DNA"/>
</dbReference>
<evidence type="ECO:0000313" key="3">
    <source>
        <dbReference type="EMBL" id="KAH0814123.1"/>
    </source>
</evidence>
<name>A0A8J6HGR9_TENMO</name>
<feature type="region of interest" description="Disordered" evidence="1">
    <location>
        <begin position="742"/>
        <end position="823"/>
    </location>
</feature>
<feature type="region of interest" description="Disordered" evidence="1">
    <location>
        <begin position="948"/>
        <end position="981"/>
    </location>
</feature>
<accession>A0A8J6HGR9</accession>
<organism evidence="3 4">
    <name type="scientific">Tenebrio molitor</name>
    <name type="common">Yellow mealworm beetle</name>
    <dbReference type="NCBI Taxonomy" id="7067"/>
    <lineage>
        <taxon>Eukaryota</taxon>
        <taxon>Metazoa</taxon>
        <taxon>Ecdysozoa</taxon>
        <taxon>Arthropoda</taxon>
        <taxon>Hexapoda</taxon>
        <taxon>Insecta</taxon>
        <taxon>Pterygota</taxon>
        <taxon>Neoptera</taxon>
        <taxon>Endopterygota</taxon>
        <taxon>Coleoptera</taxon>
        <taxon>Polyphaga</taxon>
        <taxon>Cucujiformia</taxon>
        <taxon>Tenebrionidae</taxon>
        <taxon>Tenebrio</taxon>
    </lineage>
</organism>
<gene>
    <name evidence="3" type="ORF">GEV33_008668</name>
</gene>
<feature type="compositionally biased region" description="Basic and acidic residues" evidence="1">
    <location>
        <begin position="761"/>
        <end position="776"/>
    </location>
</feature>
<dbReference type="AlphaFoldDB" id="A0A8J6HGR9"/>
<evidence type="ECO:0000256" key="1">
    <source>
        <dbReference type="SAM" id="MobiDB-lite"/>
    </source>
</evidence>
<protein>
    <recommendedName>
        <fullName evidence="2">DUF7041 domain-containing protein</fullName>
    </recommendedName>
</protein>
<comment type="caution">
    <text evidence="3">The sequence shown here is derived from an EMBL/GenBank/DDBJ whole genome shotgun (WGS) entry which is preliminary data.</text>
</comment>
<dbReference type="InterPro" id="IPR055469">
    <property type="entry name" value="DUF7041"/>
</dbReference>
<feature type="compositionally biased region" description="Polar residues" evidence="1">
    <location>
        <begin position="966"/>
        <end position="981"/>
    </location>
</feature>
<sequence length="1171" mass="132649">MLAYFHELSTLPIRFGGLGIRRISDICLPAFLSSINGVKKLVSLLLNSKDNELNIHHYDEALAVWGVANENEIPTIPQFQKNWDNINIKGIIANDLIFNSPRDLARFKALQCRESGSWLHAIPSPNIGTLLDNTSFQVCIGLRLGCNLCTPHICKCNAKVDEIGTHGLSCFKSSGRFSRHTEINSIINRSLTSIHVNSTLEPNGLSRDDGKRPDGMTLVPWIKGQPLVWDVTVVDTLADSYVLKSSEVSGFAAEMACKRKHSKYSSIISSNYVFKGLAFETLGPWCKEAIDFINVIGNRLIAESGDSKSKKFLFERISLAIQRGNAASIRGTFPDSAILSEIFRDLREMAFQSAEQLQVQDKFDKEKRLAGYDWLEFIFAKKLIQNSQSERLKGSRNIVEYIHIIRWPYQIQYSLRSAPQARNQRKYVLNQEIQTNNNKRSHSYLLWQITRLMKMRFIRISTQLTMQILNQLMGLPLRCLKCAVQSNYAEFMANNKLEQRINLKFLVKLKKTPTMCLKLLKDVYGDSFLSRAMVSMWHKRFSEGRNAVEDEEREGRPNTSKTNENVAKISEINRKDRCLSVRMITDMVQNDLNMTKVCAKMVPKNLTQEQKDARQRICSDTLERLNDRPDFPEKASYLEALQKLRQRVSSVAAWLSELRGRGPGASGFVSHRRGRIFSKEGTSAGPWICVYVFQGLTVGWWKEERHSSDTTARSAGFKSRPEGPPMNVVLYSCCVVQKGERRREGGRGWPGKVPRSPAAPPKEKERKKQADRKVPDRAGVVKGERLQKKKLSGSASKTKTTFEKETAEPVEEQRLNSPARQRASPQRFTLATIFIPKVKESLKGTRFETLEENFQETGSVGRKPEGGRRKKRTAEVIEEARQAMGTGHFSSTFITTTWCVFSHLFKNYIQLISPKDLNIVNVDTLTLKIQECGVQKIHIFSLKHPNTPGKCGAQTPPNEYQPGTHPDSTPSKAGATTQGWKTTGSRFSLSCRKDSTGDFWESSTTTWTHQSTTNRCNRAPGEENPIAPQAETSVSSIALPPFWGNRPELWFSMAEAKFNLALTRITMEETKFYHVLTVLSPEIAAEVADVITTPDPTEPYTQLKEVIIERLSLTETQKLKQLFSGQELGSRKPSQLQRHMKSLVESSKSVNEQVLREPFLQQMIWQNYEIG</sequence>
<reference evidence="3" key="1">
    <citation type="journal article" date="2020" name="J Insects Food Feed">
        <title>The yellow mealworm (Tenebrio molitor) genome: a resource for the emerging insects as food and feed industry.</title>
        <authorList>
            <person name="Eriksson T."/>
            <person name="Andere A."/>
            <person name="Kelstrup H."/>
            <person name="Emery V."/>
            <person name="Picard C."/>
        </authorList>
    </citation>
    <scope>NUCLEOTIDE SEQUENCE</scope>
    <source>
        <strain evidence="3">Stoneville</strain>
        <tissue evidence="3">Whole head</tissue>
    </source>
</reference>
<feature type="compositionally biased region" description="Basic and acidic residues" evidence="1">
    <location>
        <begin position="800"/>
        <end position="814"/>
    </location>
</feature>
<dbReference type="PANTHER" id="PTHR33327">
    <property type="entry name" value="ENDONUCLEASE"/>
    <property type="match status" value="1"/>
</dbReference>
<reference evidence="3" key="2">
    <citation type="submission" date="2021-08" db="EMBL/GenBank/DDBJ databases">
        <authorList>
            <person name="Eriksson T."/>
        </authorList>
    </citation>
    <scope>NUCLEOTIDE SEQUENCE</scope>
    <source>
        <strain evidence="3">Stoneville</strain>
        <tissue evidence="3">Whole head</tissue>
    </source>
</reference>